<dbReference type="EMBL" id="LWMW01000033">
    <property type="protein sequence ID" value="KZX17513.1"/>
    <property type="molecule type" value="Genomic_DNA"/>
</dbReference>
<dbReference type="AlphaFoldDB" id="A0A166FBV6"/>
<comment type="caution">
    <text evidence="2">The sequence shown here is derived from an EMBL/GenBank/DDBJ whole genome shotgun (WGS) entry which is preliminary data.</text>
</comment>
<dbReference type="PANTHER" id="PTHR43777:SF1">
    <property type="entry name" value="MOLYBDENUM COFACTOR CYTIDYLYLTRANSFERASE"/>
    <property type="match status" value="1"/>
</dbReference>
<reference evidence="2 3" key="1">
    <citation type="submission" date="2016-04" db="EMBL/GenBank/DDBJ databases">
        <title>Genome sequence of Methanobrevibacter cuticularis DSM 11139.</title>
        <authorList>
            <person name="Poehlein A."/>
            <person name="Seedorf H."/>
            <person name="Daniel R."/>
        </authorList>
    </citation>
    <scope>NUCLEOTIDE SEQUENCE [LARGE SCALE GENOMIC DNA]</scope>
    <source>
        <strain evidence="2 3">DSM 11139</strain>
    </source>
</reference>
<evidence type="ECO:0000313" key="2">
    <source>
        <dbReference type="EMBL" id="KZX17513.1"/>
    </source>
</evidence>
<sequence length="229" mass="26077">MVSISAIITAAGKSSRMINDQKERNIPSLNKLILPIDSKGKTIIELTIENILNIEIDECIVVVSHDDCEITEALYNINDDRLKIVHNGAVTCELSESLYNGIKNSKSEFIFSIAGDQPTISAETYNNMVNKMLNSENPKKTISILRRNDIGLLKTAKGLGMPFIANREELLKYLKNQDDNLNPILRKMHRDGFTFYGIKEKDKFELLNINNHEDYQLFLEFINTKSAYF</sequence>
<feature type="domain" description="MobA-like NTP transferase" evidence="1">
    <location>
        <begin position="6"/>
        <end position="174"/>
    </location>
</feature>
<dbReference type="Proteomes" id="UP000077275">
    <property type="component" value="Unassembled WGS sequence"/>
</dbReference>
<dbReference type="OrthoDB" id="28434at2157"/>
<accession>A0A166FBV6</accession>
<gene>
    <name evidence="2" type="primary">mobA_1</name>
    <name evidence="2" type="ORF">MBCUT_01880</name>
</gene>
<dbReference type="EC" id="2.7.7.77" evidence="2"/>
<proteinExistence type="predicted"/>
<dbReference type="InterPro" id="IPR025877">
    <property type="entry name" value="MobA-like_NTP_Trfase"/>
</dbReference>
<dbReference type="STRING" id="47311.MBCUT_01880"/>
<keyword evidence="2" id="KW-0548">Nucleotidyltransferase</keyword>
<keyword evidence="3" id="KW-1185">Reference proteome</keyword>
<dbReference type="PATRIC" id="fig|47311.3.peg.205"/>
<dbReference type="Gene3D" id="3.90.550.10">
    <property type="entry name" value="Spore Coat Polysaccharide Biosynthesis Protein SpsA, Chain A"/>
    <property type="match status" value="1"/>
</dbReference>
<dbReference type="RefSeq" id="WP_067257612.1">
    <property type="nucleotide sequence ID" value="NZ_LWMW01000033.1"/>
</dbReference>
<keyword evidence="2" id="KW-0808">Transferase</keyword>
<protein>
    <submittedName>
        <fullName evidence="2">Molybdenum cofactor guanylyltransferase</fullName>
        <ecNumber evidence="2">2.7.7.77</ecNumber>
    </submittedName>
</protein>
<name>A0A166FBV6_9EURY</name>
<organism evidence="2 3">
    <name type="scientific">Methanobrevibacter cuticularis</name>
    <dbReference type="NCBI Taxonomy" id="47311"/>
    <lineage>
        <taxon>Archaea</taxon>
        <taxon>Methanobacteriati</taxon>
        <taxon>Methanobacteriota</taxon>
        <taxon>Methanomada group</taxon>
        <taxon>Methanobacteria</taxon>
        <taxon>Methanobacteriales</taxon>
        <taxon>Methanobacteriaceae</taxon>
        <taxon>Methanobrevibacter</taxon>
    </lineage>
</organism>
<evidence type="ECO:0000259" key="1">
    <source>
        <dbReference type="Pfam" id="PF12804"/>
    </source>
</evidence>
<dbReference type="GO" id="GO:0061603">
    <property type="term" value="F:molybdenum cofactor guanylyltransferase activity"/>
    <property type="evidence" value="ECO:0007669"/>
    <property type="project" value="UniProtKB-EC"/>
</dbReference>
<evidence type="ECO:0000313" key="3">
    <source>
        <dbReference type="Proteomes" id="UP000077275"/>
    </source>
</evidence>
<dbReference type="SUPFAM" id="SSF53448">
    <property type="entry name" value="Nucleotide-diphospho-sugar transferases"/>
    <property type="match status" value="1"/>
</dbReference>
<dbReference type="PANTHER" id="PTHR43777">
    <property type="entry name" value="MOLYBDENUM COFACTOR CYTIDYLYLTRANSFERASE"/>
    <property type="match status" value="1"/>
</dbReference>
<dbReference type="InterPro" id="IPR029044">
    <property type="entry name" value="Nucleotide-diphossugar_trans"/>
</dbReference>
<dbReference type="Pfam" id="PF12804">
    <property type="entry name" value="NTP_transf_3"/>
    <property type="match status" value="1"/>
</dbReference>